<evidence type="ECO:0000313" key="1">
    <source>
        <dbReference type="EMBL" id="KAI9633799.1"/>
    </source>
</evidence>
<dbReference type="GO" id="GO:0005737">
    <property type="term" value="C:cytoplasm"/>
    <property type="evidence" value="ECO:0007669"/>
    <property type="project" value="TreeGrafter"/>
</dbReference>
<dbReference type="SUPFAM" id="SSF53254">
    <property type="entry name" value="Phosphoglycerate mutase-like"/>
    <property type="match status" value="1"/>
</dbReference>
<accession>A0AA38H6Y4</accession>
<evidence type="ECO:0000313" key="2">
    <source>
        <dbReference type="Proteomes" id="UP001164286"/>
    </source>
</evidence>
<dbReference type="GO" id="GO:0016791">
    <property type="term" value="F:phosphatase activity"/>
    <property type="evidence" value="ECO:0007669"/>
    <property type="project" value="TreeGrafter"/>
</dbReference>
<dbReference type="Gene3D" id="3.40.50.1240">
    <property type="entry name" value="Phosphoglycerate mutase-like"/>
    <property type="match status" value="1"/>
</dbReference>
<dbReference type="SMART" id="SM00855">
    <property type="entry name" value="PGAM"/>
    <property type="match status" value="1"/>
</dbReference>
<name>A0AA38H6Y4_9TREE</name>
<comment type="caution">
    <text evidence="1">The sequence shown here is derived from an EMBL/GenBank/DDBJ whole genome shotgun (WGS) entry which is preliminary data.</text>
</comment>
<gene>
    <name evidence="1" type="ORF">MKK02DRAFT_28565</name>
</gene>
<keyword evidence="2" id="KW-1185">Reference proteome</keyword>
<dbReference type="PANTHER" id="PTHR48100:SF1">
    <property type="entry name" value="HISTIDINE PHOSPHATASE FAMILY PROTEIN-RELATED"/>
    <property type="match status" value="1"/>
</dbReference>
<dbReference type="AlphaFoldDB" id="A0AA38H6Y4"/>
<sequence>MDLHVMEGYRYAILPGFFHEGPTTPEQSQAVMPVCGSWTVLKNQLKALRIEHPRSQIKLLLLTRHGEHNALCEKLVPATLGLSAADHLERSRRSTTNSRSNQVGREWPLFDPSLSAAGTKQVNQLGVTVRQQVERGMPVPKHYVSPARRAVQTWAGVWSNVGEGEVSATVIEELREELHVHLCNARRNVSLLQAELSQLVIPADTSEVDPLWQPSSDCRYDRADAPLPPQLLERPMRGMENGREMALRAEKALNRIMDDSGESACKSVTSHCSLLREMMGVLGSLRRDLRTGEMCAVVVKVD</sequence>
<dbReference type="RefSeq" id="XP_052943576.1">
    <property type="nucleotide sequence ID" value="XM_053087588.1"/>
</dbReference>
<dbReference type="InterPro" id="IPR029033">
    <property type="entry name" value="His_PPase_superfam"/>
</dbReference>
<organism evidence="1 2">
    <name type="scientific">Dioszegia hungarica</name>
    <dbReference type="NCBI Taxonomy" id="4972"/>
    <lineage>
        <taxon>Eukaryota</taxon>
        <taxon>Fungi</taxon>
        <taxon>Dikarya</taxon>
        <taxon>Basidiomycota</taxon>
        <taxon>Agaricomycotina</taxon>
        <taxon>Tremellomycetes</taxon>
        <taxon>Tremellales</taxon>
        <taxon>Bulleribasidiaceae</taxon>
        <taxon>Dioszegia</taxon>
    </lineage>
</organism>
<dbReference type="PANTHER" id="PTHR48100">
    <property type="entry name" value="BROAD-SPECIFICITY PHOSPHATASE YOR283W-RELATED"/>
    <property type="match status" value="1"/>
</dbReference>
<dbReference type="InterPro" id="IPR050275">
    <property type="entry name" value="PGM_Phosphatase"/>
</dbReference>
<protein>
    <submittedName>
        <fullName evidence="1">Uncharacterized protein</fullName>
    </submittedName>
</protein>
<reference evidence="1" key="1">
    <citation type="journal article" date="2022" name="G3 (Bethesda)">
        <title>High quality genome of the basidiomycete yeast Dioszegia hungarica PDD-24b-2 isolated from cloud water.</title>
        <authorList>
            <person name="Jarrige D."/>
            <person name="Haridas S."/>
            <person name="Bleykasten-Grosshans C."/>
            <person name="Joly M."/>
            <person name="Nadalig T."/>
            <person name="Sancelme M."/>
            <person name="Vuilleumier S."/>
            <person name="Grigoriev I.V."/>
            <person name="Amato P."/>
            <person name="Bringel F."/>
        </authorList>
    </citation>
    <scope>NUCLEOTIDE SEQUENCE</scope>
    <source>
        <strain evidence="1">PDD-24b-2</strain>
    </source>
</reference>
<dbReference type="EMBL" id="JAKWFO010000008">
    <property type="protein sequence ID" value="KAI9633799.1"/>
    <property type="molecule type" value="Genomic_DNA"/>
</dbReference>
<dbReference type="Proteomes" id="UP001164286">
    <property type="component" value="Unassembled WGS sequence"/>
</dbReference>
<dbReference type="InterPro" id="IPR013078">
    <property type="entry name" value="His_Pase_superF_clade-1"/>
</dbReference>
<dbReference type="GeneID" id="77726793"/>
<proteinExistence type="predicted"/>